<dbReference type="STRING" id="329885.A0A4U0UJP2"/>
<evidence type="ECO:0000256" key="2">
    <source>
        <dbReference type="ARBA" id="ARBA00015963"/>
    </source>
</evidence>
<dbReference type="SUPFAM" id="SSF53335">
    <property type="entry name" value="S-adenosyl-L-methionine-dependent methyltransferases"/>
    <property type="match status" value="1"/>
</dbReference>
<dbReference type="EC" id="2.1.1.220" evidence="1"/>
<dbReference type="InterPro" id="IPR014816">
    <property type="entry name" value="tRNA_MeTrfase_Gcd14"/>
</dbReference>
<feature type="region of interest" description="Disordered" evidence="4">
    <location>
        <begin position="349"/>
        <end position="399"/>
    </location>
</feature>
<accession>A0A4U0UJP2</accession>
<evidence type="ECO:0000256" key="4">
    <source>
        <dbReference type="SAM" id="MobiDB-lite"/>
    </source>
</evidence>
<evidence type="ECO:0000313" key="6">
    <source>
        <dbReference type="Proteomes" id="UP000310066"/>
    </source>
</evidence>
<dbReference type="PANTHER" id="PTHR12133:SF1">
    <property type="entry name" value="TRNA (ADENINE(58)-N(1))-METHYLTRANSFERASE, MITOCHONDRIAL"/>
    <property type="match status" value="1"/>
</dbReference>
<dbReference type="AlphaFoldDB" id="A0A4U0UJP2"/>
<dbReference type="Proteomes" id="UP000310066">
    <property type="component" value="Unassembled WGS sequence"/>
</dbReference>
<feature type="compositionally biased region" description="Basic and acidic residues" evidence="4">
    <location>
        <begin position="372"/>
        <end position="390"/>
    </location>
</feature>
<dbReference type="InterPro" id="IPR029063">
    <property type="entry name" value="SAM-dependent_MTases_sf"/>
</dbReference>
<dbReference type="GO" id="GO:0160107">
    <property type="term" value="F:tRNA (adenine(58)-N1)-methyltransferase activity"/>
    <property type="evidence" value="ECO:0007669"/>
    <property type="project" value="UniProtKB-EC"/>
</dbReference>
<dbReference type="Gene3D" id="3.40.50.150">
    <property type="entry name" value="Vaccinia Virus protein VP39"/>
    <property type="match status" value="1"/>
</dbReference>
<proteinExistence type="predicted"/>
<protein>
    <recommendedName>
        <fullName evidence="2">tRNA (adenine(58)-N(1))-methyltransferase catalytic subunit TRM61</fullName>
        <ecNumber evidence="1">2.1.1.220</ecNumber>
    </recommendedName>
    <alternativeName>
        <fullName evidence="3">tRNA(m1A58)-methyltransferase subunit TRM61</fullName>
    </alternativeName>
</protein>
<dbReference type="GO" id="GO:0030488">
    <property type="term" value="P:tRNA methylation"/>
    <property type="evidence" value="ECO:0007669"/>
    <property type="project" value="InterPro"/>
</dbReference>
<reference evidence="5 6" key="1">
    <citation type="submission" date="2017-03" db="EMBL/GenBank/DDBJ databases">
        <title>Genomes of endolithic fungi from Antarctica.</title>
        <authorList>
            <person name="Coleine C."/>
            <person name="Masonjones S."/>
            <person name="Stajich J.E."/>
        </authorList>
    </citation>
    <scope>NUCLEOTIDE SEQUENCE [LARGE SCALE GENOMIC DNA]</scope>
    <source>
        <strain evidence="5 6">CCFEE 5311</strain>
    </source>
</reference>
<feature type="region of interest" description="Disordered" evidence="4">
    <location>
        <begin position="1"/>
        <end position="24"/>
    </location>
</feature>
<comment type="caution">
    <text evidence="5">The sequence shown here is derived from an EMBL/GenBank/DDBJ whole genome shotgun (WGS) entry which is preliminary data.</text>
</comment>
<dbReference type="Gene3D" id="3.10.330.20">
    <property type="match status" value="1"/>
</dbReference>
<gene>
    <name evidence="5" type="ORF">B0A54_12886</name>
</gene>
<dbReference type="PANTHER" id="PTHR12133">
    <property type="entry name" value="TRNA (ADENINE(58)-N(1))-METHYLTRANSFERASE"/>
    <property type="match status" value="1"/>
</dbReference>
<dbReference type="GO" id="GO:0005739">
    <property type="term" value="C:mitochondrion"/>
    <property type="evidence" value="ECO:0007669"/>
    <property type="project" value="TreeGrafter"/>
</dbReference>
<evidence type="ECO:0000313" key="5">
    <source>
        <dbReference type="EMBL" id="TKA35717.1"/>
    </source>
</evidence>
<dbReference type="EMBL" id="NAJP01000066">
    <property type="protein sequence ID" value="TKA35717.1"/>
    <property type="molecule type" value="Genomic_DNA"/>
</dbReference>
<dbReference type="GO" id="GO:0031515">
    <property type="term" value="C:tRNA (m1A) methyltransferase complex"/>
    <property type="evidence" value="ECO:0007669"/>
    <property type="project" value="InterPro"/>
</dbReference>
<organism evidence="5 6">
    <name type="scientific">Friedmanniomyces endolithicus</name>
    <dbReference type="NCBI Taxonomy" id="329885"/>
    <lineage>
        <taxon>Eukaryota</taxon>
        <taxon>Fungi</taxon>
        <taxon>Dikarya</taxon>
        <taxon>Ascomycota</taxon>
        <taxon>Pezizomycotina</taxon>
        <taxon>Dothideomycetes</taxon>
        <taxon>Dothideomycetidae</taxon>
        <taxon>Mycosphaerellales</taxon>
        <taxon>Teratosphaeriaceae</taxon>
        <taxon>Friedmanniomyces</taxon>
    </lineage>
</organism>
<evidence type="ECO:0000256" key="1">
    <source>
        <dbReference type="ARBA" id="ARBA00012796"/>
    </source>
</evidence>
<evidence type="ECO:0000256" key="3">
    <source>
        <dbReference type="ARBA" id="ARBA00033309"/>
    </source>
</evidence>
<sequence>MPLLRRCNPLARLTPPPPSSHARRLTTFRPGDRVLLRPTKVDRNTTYASPILTKPLNPSHRVDTPRGRIEHNEIVGKGVRDVVRTGVKKSGDGSPSASRNGTEYRLHEVKLEEYVRLTRRLVTPLYPQDVQVIVGLMDLHPEPARWGEDENAGERLEILEAGTGHGTLTLYLSRAIHAANPPMPRHLQAVKTESSEEEADDTAIDAWKSTRRAIIHSVEISAKHSVHAEGVVKGFRHGIYTHNVDFHVDSVTPFIDSQQSSRKNGDQPFLSHAFLDLPGTETHLAAVASALRTDGSLIVFCPSITQIMACLATVKEDSLPLELEKVLELGVNGGTAGREWDLRAVKPRVRQQPDAGVEPSVLGEGGESGVESDMREDSGVDSSPSEKTEQSAKIADDDDGGWKMICRPKVGELVVGGGFLGVFRKHHLLRKQDEVGI</sequence>
<name>A0A4U0UJP2_9PEZI</name>
<dbReference type="OrthoDB" id="5585464at2759"/>
<dbReference type="PROSITE" id="PS51620">
    <property type="entry name" value="SAM_TRM61"/>
    <property type="match status" value="1"/>
</dbReference>